<gene>
    <name evidence="1" type="ORF">CBER1_07067</name>
</gene>
<name>A0A2S6C6Z3_9PEZI</name>
<proteinExistence type="predicted"/>
<comment type="caution">
    <text evidence="1">The sequence shown here is derived from an EMBL/GenBank/DDBJ whole genome shotgun (WGS) entry which is preliminary data.</text>
</comment>
<dbReference type="AlphaFoldDB" id="A0A2S6C6Z3"/>
<dbReference type="Proteomes" id="UP000237631">
    <property type="component" value="Unassembled WGS sequence"/>
</dbReference>
<evidence type="ECO:0000313" key="1">
    <source>
        <dbReference type="EMBL" id="PPJ55499.1"/>
    </source>
</evidence>
<organism evidence="1 2">
    <name type="scientific">Cercospora berteroae</name>
    <dbReference type="NCBI Taxonomy" id="357750"/>
    <lineage>
        <taxon>Eukaryota</taxon>
        <taxon>Fungi</taxon>
        <taxon>Dikarya</taxon>
        <taxon>Ascomycota</taxon>
        <taxon>Pezizomycotina</taxon>
        <taxon>Dothideomycetes</taxon>
        <taxon>Dothideomycetidae</taxon>
        <taxon>Mycosphaerellales</taxon>
        <taxon>Mycosphaerellaceae</taxon>
        <taxon>Cercospora</taxon>
    </lineage>
</organism>
<keyword evidence="2" id="KW-1185">Reference proteome</keyword>
<accession>A0A2S6C6Z3</accession>
<evidence type="ECO:0000313" key="2">
    <source>
        <dbReference type="Proteomes" id="UP000237631"/>
    </source>
</evidence>
<dbReference type="EMBL" id="PNEN01000538">
    <property type="protein sequence ID" value="PPJ55499.1"/>
    <property type="molecule type" value="Genomic_DNA"/>
</dbReference>
<sequence length="582" mass="64521">MAPVPATPAIVAEFASLSADDDNSDHLPLERDDDHLKRGRIASIMKMCTFTGKAGDQDRRLNENEWNDLMRLVYDDDLYGKMTSLVAEVKKIQGVWDTLRSLGASREFARTEQILLQLLQTSKTKGQRAEAPLSQLDAALGRELLTLNITLRQNVQNVAGGAKTDGISVAINAIKGTLSDPAFEMLETFVKKAGEKYLEALNYFAAMTPNKREAMLVDFWDFYRRVRNTQTHALMMMDLARNVDKWLKSGPTAIAASIASLLLDMQGNVLCDEVGDAWKIYSEEIKPALQLENETSISSLLTMRMPGDVYTNDQNKTNSGNDAVSPNLPNCVLIYGMCAFGTPSSGAASTLRVQLSESATGKTLRVVTNPKDATEIVSWFNLPKSLVDSGDVRFGYEMLQSREFHTVFAYEKPFAKGVKPKVFAWLVKAPLNYKAGAVTTISVSATPMETYENENCELRVDRSHDDHEPLIGYLAIHPRRTDIIGKVLTFNMSDTLKQGAAKDEPLKVRDPVTLHTNAPKQKMPIVTTFISGYDSRDHVKAVTCFPTSSNAFVEVGTRARITYKTIAYWPPEDQKVILPSLG</sequence>
<dbReference type="OrthoDB" id="3648776at2759"/>
<reference evidence="2" key="1">
    <citation type="journal article" date="2017" name="bioRxiv">
        <title>Conservation of a gene cluster reveals novel cercosporin biosynthetic mechanisms and extends production to the genus Colletotrichum.</title>
        <authorList>
            <person name="de Jonge R."/>
            <person name="Ebert M.K."/>
            <person name="Huitt-Roehl C.R."/>
            <person name="Pal P."/>
            <person name="Suttle J.C."/>
            <person name="Spanner R.E."/>
            <person name="Neubauer J.D."/>
            <person name="Jurick W.M.II."/>
            <person name="Stott K.A."/>
            <person name="Secor G.A."/>
            <person name="Thomma B.P.H.J."/>
            <person name="Van de Peer Y."/>
            <person name="Townsend C.A."/>
            <person name="Bolton M.D."/>
        </authorList>
    </citation>
    <scope>NUCLEOTIDE SEQUENCE [LARGE SCALE GENOMIC DNA]</scope>
    <source>
        <strain evidence="2">CBS538.71</strain>
    </source>
</reference>
<protein>
    <submittedName>
        <fullName evidence="1">Uncharacterized protein</fullName>
    </submittedName>
</protein>